<gene>
    <name evidence="2" type="ORF">EDC28_107193</name>
</gene>
<organism evidence="2 3">
    <name type="scientific">Gallaecimonas pentaromativorans</name>
    <dbReference type="NCBI Taxonomy" id="584787"/>
    <lineage>
        <taxon>Bacteria</taxon>
        <taxon>Pseudomonadati</taxon>
        <taxon>Pseudomonadota</taxon>
        <taxon>Gammaproteobacteria</taxon>
        <taxon>Enterobacterales</taxon>
        <taxon>Gallaecimonadaceae</taxon>
        <taxon>Gallaecimonas</taxon>
    </lineage>
</organism>
<keyword evidence="3" id="KW-1185">Reference proteome</keyword>
<dbReference type="EMBL" id="RJUL01000007">
    <property type="protein sequence ID" value="ROQ24311.1"/>
    <property type="molecule type" value="Genomic_DNA"/>
</dbReference>
<dbReference type="Proteomes" id="UP000268033">
    <property type="component" value="Unassembled WGS sequence"/>
</dbReference>
<name>A0A3N1PA62_9GAMM</name>
<protein>
    <submittedName>
        <fullName evidence="2">Uncharacterized protein</fullName>
    </submittedName>
</protein>
<sequence length="101" mass="11246">MHHMLCGILVALAGMPVLAETTAQPEPVTSWYQHLMAEPAPQQGKVLEPSLLKVKLNQALTLGLSSQFEKAEHQRVEFKQPAAFDGGQFSSSYHLSLNWRF</sequence>
<feature type="signal peptide" evidence="1">
    <location>
        <begin position="1"/>
        <end position="19"/>
    </location>
</feature>
<evidence type="ECO:0000313" key="3">
    <source>
        <dbReference type="Proteomes" id="UP000268033"/>
    </source>
</evidence>
<dbReference type="AlphaFoldDB" id="A0A3N1PA62"/>
<dbReference type="STRING" id="584787.GCA_001247655_00613"/>
<accession>A0A3N1PA62</accession>
<dbReference type="RefSeq" id="WP_050659527.1">
    <property type="nucleotide sequence ID" value="NZ_JBLXAC010000010.1"/>
</dbReference>
<feature type="chain" id="PRO_5018134876" evidence="1">
    <location>
        <begin position="20"/>
        <end position="101"/>
    </location>
</feature>
<comment type="caution">
    <text evidence="2">The sequence shown here is derived from an EMBL/GenBank/DDBJ whole genome shotgun (WGS) entry which is preliminary data.</text>
</comment>
<proteinExistence type="predicted"/>
<reference evidence="2 3" key="1">
    <citation type="submission" date="2018-11" db="EMBL/GenBank/DDBJ databases">
        <title>Genomic Encyclopedia of Type Strains, Phase IV (KMG-IV): sequencing the most valuable type-strain genomes for metagenomic binning, comparative biology and taxonomic classification.</title>
        <authorList>
            <person name="Goeker M."/>
        </authorList>
    </citation>
    <scope>NUCLEOTIDE SEQUENCE [LARGE SCALE GENOMIC DNA]</scope>
    <source>
        <strain evidence="2 3">DSM 21945</strain>
    </source>
</reference>
<keyword evidence="1" id="KW-0732">Signal</keyword>
<evidence type="ECO:0000313" key="2">
    <source>
        <dbReference type="EMBL" id="ROQ24311.1"/>
    </source>
</evidence>
<evidence type="ECO:0000256" key="1">
    <source>
        <dbReference type="SAM" id="SignalP"/>
    </source>
</evidence>